<dbReference type="GO" id="GO:0090486">
    <property type="term" value="F:small RNA 2'-O-methyltransferase activity"/>
    <property type="evidence" value="ECO:0007669"/>
    <property type="project" value="UniProtKB-EC"/>
</dbReference>
<evidence type="ECO:0000256" key="5">
    <source>
        <dbReference type="ARBA" id="ARBA00022679"/>
    </source>
</evidence>
<keyword evidence="6" id="KW-0949">S-adenosyl-L-methionine</keyword>
<evidence type="ECO:0000256" key="12">
    <source>
        <dbReference type="ARBA" id="ARBA00048418"/>
    </source>
</evidence>
<keyword evidence="4 14" id="KW-0489">Methyltransferase</keyword>
<evidence type="ECO:0000259" key="13">
    <source>
        <dbReference type="Pfam" id="PF12623"/>
    </source>
</evidence>
<gene>
    <name evidence="14" type="ORF">SAMN05421736_11762</name>
</gene>
<dbReference type="Pfam" id="PF12623">
    <property type="entry name" value="Hen1_L"/>
    <property type="match status" value="1"/>
</dbReference>
<evidence type="ECO:0000256" key="2">
    <source>
        <dbReference type="ARBA" id="ARBA00009026"/>
    </source>
</evidence>
<keyword evidence="5 14" id="KW-0808">Transferase</keyword>
<dbReference type="NCBIfam" id="TIGR04074">
    <property type="entry name" value="bacter_Hen1"/>
    <property type="match status" value="1"/>
</dbReference>
<keyword evidence="10" id="KW-0943">RNA-mediated gene silencing</keyword>
<evidence type="ECO:0000256" key="8">
    <source>
        <dbReference type="ARBA" id="ARBA00022842"/>
    </source>
</evidence>
<evidence type="ECO:0000313" key="15">
    <source>
        <dbReference type="Proteomes" id="UP000198935"/>
    </source>
</evidence>
<name>A0A1H3U1M6_9BACI</name>
<dbReference type="EC" id="2.1.1.386" evidence="11"/>
<evidence type="ECO:0000256" key="9">
    <source>
        <dbReference type="ARBA" id="ARBA00022884"/>
    </source>
</evidence>
<dbReference type="InterPro" id="IPR029063">
    <property type="entry name" value="SAM-dependent_MTases_sf"/>
</dbReference>
<reference evidence="15" key="1">
    <citation type="submission" date="2016-10" db="EMBL/GenBank/DDBJ databases">
        <authorList>
            <person name="Varghese N."/>
            <person name="Submissions S."/>
        </authorList>
    </citation>
    <scope>NUCLEOTIDE SEQUENCE [LARGE SCALE GENOMIC DNA]</scope>
    <source>
        <strain evidence="15">SP</strain>
    </source>
</reference>
<evidence type="ECO:0000256" key="6">
    <source>
        <dbReference type="ARBA" id="ARBA00022691"/>
    </source>
</evidence>
<dbReference type="GO" id="GO:0005737">
    <property type="term" value="C:cytoplasm"/>
    <property type="evidence" value="ECO:0007669"/>
    <property type="project" value="TreeGrafter"/>
</dbReference>
<protein>
    <recommendedName>
        <fullName evidence="3">Small RNA 2'-O-methyltransferase</fullName>
        <ecNumber evidence="11">2.1.1.386</ecNumber>
    </recommendedName>
</protein>
<dbReference type="OrthoDB" id="626362at2"/>
<sequence>MQLTIKANGKNVRVLSYLLAKNPDNLYERQHKGHFIRFFYSKFSDQELEAVIFVTPDPLELVKNSAAAYDITHYINDREFVVSSIFCSLVRSALGTALNGQPKEDYREWVDQPFSLEFQFGPVASTLSDQQLRDLFEPLGYETTIAAGEANYSFSVKAKSSARFLSIKGETTLQTGLRQLFVLIPVMDNYKHYFIDEKEIEKLERYGQGWLETHPQKQFILRHALRFKEIYNKLEYGSFLHPGASSEPKTDVAAGQKAEKKVRLNEQRYQKIIDIINQENAKETIVDLGSGEGKLAVQLGCVNGVKEILAVEPSEYASLQALERFQKREQKPGFLVPTPVFSSLFYYDERLANKDIMILCEVIEHIDEYRLPKIIEMIFKDYRPKMLIITTPNKEYNDVYDLRGHFRHDDHRFEWTRAEFRRWCEQNSGDYPYELTFDGIGEEHEAYGCPTQLCKFVRKEGE</sequence>
<dbReference type="GO" id="GO:0001510">
    <property type="term" value="P:RNA methylation"/>
    <property type="evidence" value="ECO:0007669"/>
    <property type="project" value="InterPro"/>
</dbReference>
<feature type="domain" description="Hen1 N-terminal" evidence="13">
    <location>
        <begin position="1"/>
        <end position="229"/>
    </location>
</feature>
<dbReference type="EMBL" id="FNPI01000017">
    <property type="protein sequence ID" value="SDZ56242.1"/>
    <property type="molecule type" value="Genomic_DNA"/>
</dbReference>
<dbReference type="PANTHER" id="PTHR21404">
    <property type="entry name" value="HEN1"/>
    <property type="match status" value="1"/>
</dbReference>
<keyword evidence="8" id="KW-0460">Magnesium</keyword>
<evidence type="ECO:0000256" key="7">
    <source>
        <dbReference type="ARBA" id="ARBA00022723"/>
    </source>
</evidence>
<dbReference type="STRING" id="1503961.SAMN05421736_11762"/>
<dbReference type="InterPro" id="IPR024026">
    <property type="entry name" value="3'-RNA_MeTfrase_Hen1_bac"/>
</dbReference>
<keyword evidence="15" id="KW-1185">Reference proteome</keyword>
<evidence type="ECO:0000256" key="3">
    <source>
        <dbReference type="ARBA" id="ARBA00021330"/>
    </source>
</evidence>
<keyword evidence="9" id="KW-0694">RNA-binding</keyword>
<dbReference type="Gene3D" id="3.30.1610.20">
    <property type="entry name" value="Hen1, N-terminal domain"/>
    <property type="match status" value="1"/>
</dbReference>
<dbReference type="InterPro" id="IPR038546">
    <property type="entry name" value="Hen1_N_sf"/>
</dbReference>
<dbReference type="PANTHER" id="PTHR21404:SF3">
    <property type="entry name" value="SMALL RNA 2'-O-METHYLTRANSFERASE"/>
    <property type="match status" value="1"/>
</dbReference>
<evidence type="ECO:0000256" key="11">
    <source>
        <dbReference type="ARBA" id="ARBA00035025"/>
    </source>
</evidence>
<dbReference type="Proteomes" id="UP000198935">
    <property type="component" value="Unassembled WGS sequence"/>
</dbReference>
<dbReference type="SUPFAM" id="SSF53335">
    <property type="entry name" value="S-adenosyl-L-methionine-dependent methyltransferases"/>
    <property type="match status" value="1"/>
</dbReference>
<dbReference type="GO" id="GO:0046872">
    <property type="term" value="F:metal ion binding"/>
    <property type="evidence" value="ECO:0007669"/>
    <property type="project" value="UniProtKB-KW"/>
</dbReference>
<dbReference type="Gene3D" id="3.40.50.150">
    <property type="entry name" value="Vaccinia Virus protein VP39"/>
    <property type="match status" value="1"/>
</dbReference>
<dbReference type="InterPro" id="IPR024740">
    <property type="entry name" value="Hen1_N"/>
</dbReference>
<dbReference type="GO" id="GO:0030422">
    <property type="term" value="P:siRNA processing"/>
    <property type="evidence" value="ECO:0007669"/>
    <property type="project" value="TreeGrafter"/>
</dbReference>
<comment type="similarity">
    <text evidence="2">Belongs to the methyltransferase superfamily. HEN1 family.</text>
</comment>
<organism evidence="14 15">
    <name type="scientific">Evansella caseinilytica</name>
    <dbReference type="NCBI Taxonomy" id="1503961"/>
    <lineage>
        <taxon>Bacteria</taxon>
        <taxon>Bacillati</taxon>
        <taxon>Bacillota</taxon>
        <taxon>Bacilli</taxon>
        <taxon>Bacillales</taxon>
        <taxon>Bacillaceae</taxon>
        <taxon>Evansella</taxon>
    </lineage>
</organism>
<dbReference type="InterPro" id="IPR026610">
    <property type="entry name" value="Hen1"/>
</dbReference>
<evidence type="ECO:0000256" key="1">
    <source>
        <dbReference type="ARBA" id="ARBA00001946"/>
    </source>
</evidence>
<dbReference type="GO" id="GO:0003723">
    <property type="term" value="F:RNA binding"/>
    <property type="evidence" value="ECO:0007669"/>
    <property type="project" value="UniProtKB-KW"/>
</dbReference>
<keyword evidence="7" id="KW-0479">Metal-binding</keyword>
<comment type="cofactor">
    <cofactor evidence="1">
        <name>Mg(2+)</name>
        <dbReference type="ChEBI" id="CHEBI:18420"/>
    </cofactor>
</comment>
<proteinExistence type="inferred from homology"/>
<evidence type="ECO:0000256" key="4">
    <source>
        <dbReference type="ARBA" id="ARBA00022603"/>
    </source>
</evidence>
<accession>A0A1H3U1M6</accession>
<dbReference type="AlphaFoldDB" id="A0A1H3U1M6"/>
<dbReference type="CDD" id="cd02440">
    <property type="entry name" value="AdoMet_MTases"/>
    <property type="match status" value="1"/>
</dbReference>
<evidence type="ECO:0000313" key="14">
    <source>
        <dbReference type="EMBL" id="SDZ56242.1"/>
    </source>
</evidence>
<evidence type="ECO:0000256" key="10">
    <source>
        <dbReference type="ARBA" id="ARBA00023158"/>
    </source>
</evidence>
<comment type="catalytic activity">
    <reaction evidence="12">
        <text>small RNA 3'-end nucleotide + S-adenosyl-L-methionine = small RNA 3'-end 2'-O-methylnucleotide + S-adenosyl-L-homocysteine + H(+)</text>
        <dbReference type="Rhea" id="RHEA:37887"/>
        <dbReference type="Rhea" id="RHEA-COMP:10415"/>
        <dbReference type="Rhea" id="RHEA-COMP:10416"/>
        <dbReference type="ChEBI" id="CHEBI:15378"/>
        <dbReference type="ChEBI" id="CHEBI:57856"/>
        <dbReference type="ChEBI" id="CHEBI:59789"/>
        <dbReference type="ChEBI" id="CHEBI:74896"/>
        <dbReference type="ChEBI" id="CHEBI:74898"/>
        <dbReference type="EC" id="2.1.1.386"/>
    </reaction>
</comment>